<dbReference type="OrthoDB" id="160374at2759"/>
<organism evidence="3 4">
    <name type="scientific">Cephalotus follicularis</name>
    <name type="common">Albany pitcher plant</name>
    <dbReference type="NCBI Taxonomy" id="3775"/>
    <lineage>
        <taxon>Eukaryota</taxon>
        <taxon>Viridiplantae</taxon>
        <taxon>Streptophyta</taxon>
        <taxon>Embryophyta</taxon>
        <taxon>Tracheophyta</taxon>
        <taxon>Spermatophyta</taxon>
        <taxon>Magnoliopsida</taxon>
        <taxon>eudicotyledons</taxon>
        <taxon>Gunneridae</taxon>
        <taxon>Pentapetalae</taxon>
        <taxon>rosids</taxon>
        <taxon>fabids</taxon>
        <taxon>Oxalidales</taxon>
        <taxon>Cephalotaceae</taxon>
        <taxon>Cephalotus</taxon>
    </lineage>
</organism>
<dbReference type="InParanoid" id="A0A1Q3AXC1"/>
<protein>
    <submittedName>
        <fullName evidence="3">Urb2 domain-containing protein</fullName>
    </submittedName>
</protein>
<dbReference type="STRING" id="3775.A0A1Q3AXC1"/>
<accession>A0A1Q3AXC1</accession>
<dbReference type="Proteomes" id="UP000187406">
    <property type="component" value="Unassembled WGS sequence"/>
</dbReference>
<dbReference type="PANTHER" id="PTHR15682">
    <property type="entry name" value="UNHEALTHY RIBOSOME BIOGENESIS PROTEIN 2 HOMOLOG"/>
    <property type="match status" value="1"/>
</dbReference>
<dbReference type="GO" id="GO:0005730">
    <property type="term" value="C:nucleolus"/>
    <property type="evidence" value="ECO:0007669"/>
    <property type="project" value="TreeGrafter"/>
</dbReference>
<comment type="caution">
    <text evidence="3">The sequence shown here is derived from an EMBL/GenBank/DDBJ whole genome shotgun (WGS) entry which is preliminary data.</text>
</comment>
<feature type="compositionally biased region" description="Basic and acidic residues" evidence="1">
    <location>
        <begin position="13"/>
        <end position="41"/>
    </location>
</feature>
<feature type="domain" description="Nucleolar 27S pre-rRNA processing Urb2/Npa2 C-terminal" evidence="2">
    <location>
        <begin position="1815"/>
        <end position="2052"/>
    </location>
</feature>
<evidence type="ECO:0000259" key="2">
    <source>
        <dbReference type="Pfam" id="PF10441"/>
    </source>
</evidence>
<feature type="non-terminal residue" evidence="3">
    <location>
        <position position="1"/>
    </location>
</feature>
<evidence type="ECO:0000313" key="4">
    <source>
        <dbReference type="Proteomes" id="UP000187406"/>
    </source>
</evidence>
<feature type="region of interest" description="Disordered" evidence="1">
    <location>
        <begin position="1"/>
        <end position="49"/>
    </location>
</feature>
<feature type="compositionally biased region" description="Basic residues" evidence="1">
    <location>
        <begin position="1"/>
        <end position="12"/>
    </location>
</feature>
<dbReference type="Pfam" id="PF10441">
    <property type="entry name" value="Urb2"/>
    <property type="match status" value="1"/>
</dbReference>
<dbReference type="GO" id="GO:0042254">
    <property type="term" value="P:ribosome biogenesis"/>
    <property type="evidence" value="ECO:0007669"/>
    <property type="project" value="TreeGrafter"/>
</dbReference>
<dbReference type="PANTHER" id="PTHR15682:SF2">
    <property type="entry name" value="UNHEALTHY RIBOSOME BIOGENESIS PROTEIN 2 HOMOLOG"/>
    <property type="match status" value="1"/>
</dbReference>
<sequence length="2053" mass="231190">SSSSSKKKREKRKLTNTEFEDRPKPLRTHRIDSSEKQKQQIEAEEEGGGGPWRNLQLILSIQNKQLNIEKKVELACDFVKSRVERGGSDMSEDFETVKNPLLIVFLNDWIQSLLISSDKKIGNIEACLDFRCWGIFKYCLEESLILHISLSFSRNLLRAIACVAKNALSLLKESFFGGQRFELYSVVIDCVSVVFSSENYLSNQNLDLWISTIDPVLQLALKIFAEDLEGGNAVVFVFRFSCLVLEPFAKFLRVHPPKKNGFQDFLDKLLEPMLDLLGVLHLQIDGSNPEMTRNLMKLIEEVLSHGLFHPIHIDGFLGLRSTDKYTDNHDGKPENFKTVIKSYHRHFFDKLERDVAAKKVQLLGGMGELFRLLVDRVKKQKGASLLPEGTKIGKAGSSQHVEYNLSGHRSEILSKSNSALQEKSFGLSNLNAEARKSLFYFFVQIMEPLLMEMNGYLHAKLKTRPALLDALCLIKSVNNLLGSLMHEKVYLRTEDTSEGVCFNFLKKAYNMIMSFASNLLCLSKCDIDEGLLKEMFPLLAREVIVAMGFFLDVEYQVIGNDLISLWLMVFSYLAIVRSFIHAPEQCSLTSPILNLGCQLIKLYSELRQVENIIFALCKAIRVKICSNGELNDASYLSCSTSLHYGMYARSIGILLCSPEFKLAIHNAIKSIPEGQASGCIGQLTVDLSESLEWMKIDCSVADGKDIGKVNLRHCNKQGFDVQAELLGRGLSEMYAVVLDSLTVTTGNSNLLGLSLKDLMTVVRPYLSSLVGLQPVGVNEFLLSVTGRTFDKFEVFCHWVFVFFFRLYMSFRSLYRQVISLMPPVTSRKMSALMGDSFTAYSGRDLIEKTEWTGDDYFSWIVQPSASLLSVIHSVSDYFQKSFANCCSLIYVLNAMAIQRLVDLNRQIKSLEYLLQNNDSLVQTKLLFADAGLSLYRKRSRQCKRRISDMKEEAAGLTQFMLDYLSLLNNDQSPISNLNHVNTCVQAPHESDMWDMGVCELNEKSLPTAIWWIFCQNIDIWCDHASKKKSKMFLSILICSSLPSATSSCGRHHFSEASQLNKVTVHNISWALLSDSILYEQKFVRRHFASRFCHILKKLALPVFSGFSVGAVDFKSLPNWAEVLRSLEDSSMLVSTGKLVTHNGFLKETLMSCSSDDLLREICWKQQAFPFTACQSLLSLLGWIPKGYLKSKSISLYATYILNLERLLVGTLLDCGDVLSSHKHYQLLRLFLSCRKSLKCIIDKSCEETTEACLSSLGPILSEVPFFALWLFKSVSLVVGLREAMSGYSGHEVRDMIFSLLDLTSYVFLMLTKYQSTYAVLSCMISEKPEKEQSSSDVAYKQKNLNKSDHSADSSKDIEAWKGVLLLADSLKEQTQILFVTLKDAICDEKKGLNINALKLNKLSSIISCFSGFLWGLASSLNHTDATDSHRAKMLRRKREAVSKLEHCIYLFADFISSFLHMLVVEDDKQPGKLCDAHNSHKLEMKWNSLGSAMIDDNSGNNVRGCSSQLNYASCAASVLSEVNSHEQNFLNMNILQSLLRGDHPEVAFALRELFFAYSAILSLNLQIGNTSLFSLVPLFTSISQVLLSELAETAEIPQSYTFVWLDGVLKYLEELGSHFPLTNPTLTRNLYANLIELHLRALGKCISLQGKKATLASHETESSTKMLQGHIGISEASLSNGCYWLEEFKNRLRMSFKVLIRKPSELHLLSAIHAIERALVGVQEHCTTVYEIQTGCVDGGKVSSIVAAGIDCLDLVLEYVSGHKRLSVVKRHMHNLIAGLFSIILHLQSPLIFYGRSIGGKFDNCPDSGAVVLMSVEVLTRVSGKHALFRMDSWHVGHCLRIPGVLFQDFLQLRPAEASIPSNFLLLLDNKDNIPAESLKSCIVDRPFSIELFAACCRLLYTVLKHHKSDCEGCVALLEESTRVLLLCLETMHSDLVVMKSQFSWDAQERVKCACFLRRIYEEIRQQKDVFGPHSFKFLSSYIWVYSGYGPLKSGIRREIDEALKPGVYALIDACSADNLQYLHTVFGEGPCRNTLANLQHDYKLNFQYEGKV</sequence>
<dbReference type="EMBL" id="BDDD01000142">
    <property type="protein sequence ID" value="GAV60305.1"/>
    <property type="molecule type" value="Genomic_DNA"/>
</dbReference>
<gene>
    <name evidence="3" type="ORF">CFOL_v3_03836</name>
</gene>
<evidence type="ECO:0000313" key="3">
    <source>
        <dbReference type="EMBL" id="GAV60305.1"/>
    </source>
</evidence>
<keyword evidence="4" id="KW-1185">Reference proteome</keyword>
<evidence type="ECO:0000256" key="1">
    <source>
        <dbReference type="SAM" id="MobiDB-lite"/>
    </source>
</evidence>
<proteinExistence type="predicted"/>
<dbReference type="InterPro" id="IPR052609">
    <property type="entry name" value="Ribosome_Biogenesis_Reg"/>
</dbReference>
<reference evidence="4" key="1">
    <citation type="submission" date="2016-04" db="EMBL/GenBank/DDBJ databases">
        <title>Cephalotus genome sequencing.</title>
        <authorList>
            <person name="Fukushima K."/>
            <person name="Hasebe M."/>
            <person name="Fang X."/>
        </authorList>
    </citation>
    <scope>NUCLEOTIDE SEQUENCE [LARGE SCALE GENOMIC DNA]</scope>
    <source>
        <strain evidence="4">cv. St1</strain>
    </source>
</reference>
<name>A0A1Q3AXC1_CEPFO</name>
<dbReference type="InterPro" id="IPR018849">
    <property type="entry name" value="Urb2/Npa2_C"/>
</dbReference>
<dbReference type="FunCoup" id="A0A1Q3AXC1">
    <property type="interactions" value="895"/>
</dbReference>